<dbReference type="GO" id="GO:0005615">
    <property type="term" value="C:extracellular space"/>
    <property type="evidence" value="ECO:0007669"/>
    <property type="project" value="TreeGrafter"/>
</dbReference>
<keyword evidence="3" id="KW-1185">Reference proteome</keyword>
<protein>
    <submittedName>
        <fullName evidence="2">Uncharacterized protein</fullName>
    </submittedName>
</protein>
<dbReference type="Ensembl" id="ENSLBET00000036747.1">
    <property type="protein sequence ID" value="ENSLBEP00000035251.1"/>
    <property type="gene ID" value="ENSLBEG00000026466.1"/>
</dbReference>
<dbReference type="GO" id="GO:0005587">
    <property type="term" value="C:collagen type IV trimer"/>
    <property type="evidence" value="ECO:0007669"/>
    <property type="project" value="TreeGrafter"/>
</dbReference>
<proteinExistence type="predicted"/>
<feature type="region of interest" description="Disordered" evidence="1">
    <location>
        <begin position="89"/>
        <end position="118"/>
    </location>
</feature>
<dbReference type="PANTHER" id="PTHR24023">
    <property type="entry name" value="COLLAGEN ALPHA"/>
    <property type="match status" value="1"/>
</dbReference>
<evidence type="ECO:0000256" key="1">
    <source>
        <dbReference type="SAM" id="MobiDB-lite"/>
    </source>
</evidence>
<dbReference type="GO" id="GO:0030198">
    <property type="term" value="P:extracellular matrix organization"/>
    <property type="evidence" value="ECO:0007669"/>
    <property type="project" value="TreeGrafter"/>
</dbReference>
<dbReference type="Gene3D" id="1.20.5.320">
    <property type="entry name" value="6-Phosphogluconate Dehydrogenase, domain 3"/>
    <property type="match status" value="1"/>
</dbReference>
<reference evidence="2" key="1">
    <citation type="submission" date="2025-08" db="UniProtKB">
        <authorList>
            <consortium name="Ensembl"/>
        </authorList>
    </citation>
    <scope>IDENTIFICATION</scope>
</reference>
<evidence type="ECO:0000313" key="3">
    <source>
        <dbReference type="Proteomes" id="UP000261660"/>
    </source>
</evidence>
<accession>A0A3Q3GPE9</accession>
<name>A0A3Q3GPE9_9LABR</name>
<dbReference type="AlphaFoldDB" id="A0A3Q3GPE9"/>
<organism evidence="2 3">
    <name type="scientific">Labrus bergylta</name>
    <name type="common">ballan wrasse</name>
    <dbReference type="NCBI Taxonomy" id="56723"/>
    <lineage>
        <taxon>Eukaryota</taxon>
        <taxon>Metazoa</taxon>
        <taxon>Chordata</taxon>
        <taxon>Craniata</taxon>
        <taxon>Vertebrata</taxon>
        <taxon>Euteleostomi</taxon>
        <taxon>Actinopterygii</taxon>
        <taxon>Neopterygii</taxon>
        <taxon>Teleostei</taxon>
        <taxon>Neoteleostei</taxon>
        <taxon>Acanthomorphata</taxon>
        <taxon>Eupercaria</taxon>
        <taxon>Labriformes</taxon>
        <taxon>Labridae</taxon>
        <taxon>Labrus</taxon>
    </lineage>
</organism>
<dbReference type="GeneTree" id="ENSGT01150000288716"/>
<dbReference type="PANTHER" id="PTHR24023:SF1092">
    <property type="entry name" value="CUTICLE COLLAGEN 99-RELATED"/>
    <property type="match status" value="1"/>
</dbReference>
<dbReference type="Proteomes" id="UP000261660">
    <property type="component" value="Unplaced"/>
</dbReference>
<dbReference type="InterPro" id="IPR050149">
    <property type="entry name" value="Collagen_superfamily"/>
</dbReference>
<dbReference type="InParanoid" id="A0A3Q3GPE9"/>
<evidence type="ECO:0000313" key="2">
    <source>
        <dbReference type="Ensembl" id="ENSLBEP00000035251.1"/>
    </source>
</evidence>
<reference evidence="2" key="2">
    <citation type="submission" date="2025-09" db="UniProtKB">
        <authorList>
            <consortium name="Ensembl"/>
        </authorList>
    </citation>
    <scope>IDENTIFICATION</scope>
</reference>
<dbReference type="GO" id="GO:0030020">
    <property type="term" value="F:extracellular matrix structural constituent conferring tensile strength"/>
    <property type="evidence" value="ECO:0007669"/>
    <property type="project" value="TreeGrafter"/>
</dbReference>
<sequence length="230" mass="24500">MISFFTFFNPTPFHSLPSLLYPAPPGDPGDCACLGGGTSGLPGLPGSPGINGSPGFPGRKGEYGDPGSPGFEKGTSFYPDLGLGIKGELGVPGPRGPTGETGKPGRDGLPGFPGSPGTPVSSKTYHNFIYQRFSFARFKKSIIEGVPIQILKHFLLSSLLVSRVMLALEQLERKVSQDTQAPRVFLVVPVSLHNMSGIIVETNAARGQCLEFLNWTISPAKVYAFLMQFK</sequence>